<keyword evidence="3" id="KW-1185">Reference proteome</keyword>
<evidence type="ECO:0000259" key="1">
    <source>
        <dbReference type="Pfam" id="PF13354"/>
    </source>
</evidence>
<dbReference type="PANTHER" id="PTHR35333:SF3">
    <property type="entry name" value="BETA-LACTAMASE-TYPE TRANSPEPTIDASE FOLD CONTAINING PROTEIN"/>
    <property type="match status" value="1"/>
</dbReference>
<dbReference type="InterPro" id="IPR012338">
    <property type="entry name" value="Beta-lactam/transpept-like"/>
</dbReference>
<organism evidence="2 3">
    <name type="scientific">Streptomyces varsoviensis</name>
    <dbReference type="NCBI Taxonomy" id="67373"/>
    <lineage>
        <taxon>Bacteria</taxon>
        <taxon>Bacillati</taxon>
        <taxon>Actinomycetota</taxon>
        <taxon>Actinomycetes</taxon>
        <taxon>Kitasatosporales</taxon>
        <taxon>Streptomycetaceae</taxon>
        <taxon>Streptomyces</taxon>
    </lineage>
</organism>
<sequence>MCIRGRSGSRRAESGAQRTIRGMFADAGVRGWLHVADLHRPAACVTIDPDEPVPIGSVYKAPLMVAFCRLAEAGEIDPCRRVTLGPADRLPGPTGISILRDPVTVSLRDLVVLMMTVSDNTAANAVLRLVGTAAVDEVCRALGMADTRVHGGVATTFAQLVAETGTDSLSDAMERMSDNDTTVPAVVYNPLSKASASPADMARLLRAIWTGRAASPESCAFMREVMGRQAWSHRLGSGFPYDDVRVSGKTGTFGSMRHEAGVIELPDGSAYTAVVFTQAARADSKLPRADAVIGAAARTAVEELRGMEGT</sequence>
<accession>A0ABR5J8Y4</accession>
<dbReference type="Gene3D" id="3.40.710.10">
    <property type="entry name" value="DD-peptidase/beta-lactamase superfamily"/>
    <property type="match status" value="1"/>
</dbReference>
<dbReference type="PANTHER" id="PTHR35333">
    <property type="entry name" value="BETA-LACTAMASE"/>
    <property type="match status" value="1"/>
</dbReference>
<dbReference type="EMBL" id="LGUT01001134">
    <property type="protein sequence ID" value="KOG89576.1"/>
    <property type="molecule type" value="Genomic_DNA"/>
</dbReference>
<feature type="domain" description="Beta-lactamase class A catalytic" evidence="1">
    <location>
        <begin position="33"/>
        <end position="277"/>
    </location>
</feature>
<comment type="caution">
    <text evidence="2">The sequence shown here is derived from an EMBL/GenBank/DDBJ whole genome shotgun (WGS) entry which is preliminary data.</text>
</comment>
<gene>
    <name evidence="2" type="ORF">ADK38_13520</name>
</gene>
<evidence type="ECO:0000313" key="2">
    <source>
        <dbReference type="EMBL" id="KOG89576.1"/>
    </source>
</evidence>
<dbReference type="Pfam" id="PF13354">
    <property type="entry name" value="Beta-lactamase2"/>
    <property type="match status" value="1"/>
</dbReference>
<reference evidence="2 3" key="1">
    <citation type="submission" date="2015-07" db="EMBL/GenBank/DDBJ databases">
        <authorList>
            <person name="Ju K.-S."/>
            <person name="Doroghazi J.R."/>
            <person name="Metcalf W.W."/>
        </authorList>
    </citation>
    <scope>NUCLEOTIDE SEQUENCE [LARGE SCALE GENOMIC DNA]</scope>
    <source>
        <strain evidence="2 3">NRRL B-3589</strain>
    </source>
</reference>
<dbReference type="InterPro" id="IPR045155">
    <property type="entry name" value="Beta-lactam_cat"/>
</dbReference>
<dbReference type="InterPro" id="IPR000871">
    <property type="entry name" value="Beta-lactam_class-A"/>
</dbReference>
<evidence type="ECO:0000313" key="3">
    <source>
        <dbReference type="Proteomes" id="UP000037020"/>
    </source>
</evidence>
<name>A0ABR5J8Y4_9ACTN</name>
<proteinExistence type="predicted"/>
<dbReference type="SUPFAM" id="SSF56601">
    <property type="entry name" value="beta-lactamase/transpeptidase-like"/>
    <property type="match status" value="1"/>
</dbReference>
<protein>
    <submittedName>
        <fullName evidence="2">Beta-lactamase</fullName>
    </submittedName>
</protein>
<dbReference type="Proteomes" id="UP000037020">
    <property type="component" value="Unassembled WGS sequence"/>
</dbReference>